<reference evidence="4" key="1">
    <citation type="journal article" date="2018" name="Nat. Microbiol.">
        <title>Leveraging single-cell genomics to expand the fungal tree of life.</title>
        <authorList>
            <person name="Ahrendt S.R."/>
            <person name="Quandt C.A."/>
            <person name="Ciobanu D."/>
            <person name="Clum A."/>
            <person name="Salamov A."/>
            <person name="Andreopoulos B."/>
            <person name="Cheng J.F."/>
            <person name="Woyke T."/>
            <person name="Pelin A."/>
            <person name="Henrissat B."/>
            <person name="Reynolds N.K."/>
            <person name="Benny G.L."/>
            <person name="Smith M.E."/>
            <person name="James T.Y."/>
            <person name="Grigoriev I.V."/>
        </authorList>
    </citation>
    <scope>NUCLEOTIDE SEQUENCE [LARGE SCALE GENOMIC DNA]</scope>
    <source>
        <strain evidence="4">RSA 468</strain>
    </source>
</reference>
<gene>
    <name evidence="3" type="ORF">BJ085DRAFT_34428</name>
</gene>
<organism evidence="3 4">
    <name type="scientific">Dimargaris cristalligena</name>
    <dbReference type="NCBI Taxonomy" id="215637"/>
    <lineage>
        <taxon>Eukaryota</taxon>
        <taxon>Fungi</taxon>
        <taxon>Fungi incertae sedis</taxon>
        <taxon>Zoopagomycota</taxon>
        <taxon>Kickxellomycotina</taxon>
        <taxon>Dimargaritomycetes</taxon>
        <taxon>Dimargaritales</taxon>
        <taxon>Dimargaritaceae</taxon>
        <taxon>Dimargaris</taxon>
    </lineage>
</organism>
<evidence type="ECO:0000313" key="3">
    <source>
        <dbReference type="EMBL" id="RKP38986.1"/>
    </source>
</evidence>
<accession>A0A4P9ZZ02</accession>
<keyword evidence="2" id="KW-0732">Signal</keyword>
<proteinExistence type="predicted"/>
<evidence type="ECO:0000313" key="4">
    <source>
        <dbReference type="Proteomes" id="UP000268162"/>
    </source>
</evidence>
<sequence>MKFNLSFFIITILAPTLGSAAPVAPEVPQNPSELLKRTPVAFHPCDLAPSQVPLSRRKHSNHSREHRHHSVPLIDSDQYNRLSRRTPSPVPLSKQPQHKNASSNFSLRNQVD</sequence>
<feature type="chain" id="PRO_5020980827" evidence="2">
    <location>
        <begin position="21"/>
        <end position="112"/>
    </location>
</feature>
<dbReference type="Proteomes" id="UP000268162">
    <property type="component" value="Unassembled WGS sequence"/>
</dbReference>
<name>A0A4P9ZZ02_9FUNG</name>
<keyword evidence="4" id="KW-1185">Reference proteome</keyword>
<feature type="signal peptide" evidence="2">
    <location>
        <begin position="1"/>
        <end position="20"/>
    </location>
</feature>
<feature type="compositionally biased region" description="Basic residues" evidence="1">
    <location>
        <begin position="55"/>
        <end position="70"/>
    </location>
</feature>
<evidence type="ECO:0000256" key="1">
    <source>
        <dbReference type="SAM" id="MobiDB-lite"/>
    </source>
</evidence>
<evidence type="ECO:0000256" key="2">
    <source>
        <dbReference type="SAM" id="SignalP"/>
    </source>
</evidence>
<feature type="compositionally biased region" description="Polar residues" evidence="1">
    <location>
        <begin position="94"/>
        <end position="112"/>
    </location>
</feature>
<dbReference type="AlphaFoldDB" id="A0A4P9ZZ02"/>
<protein>
    <submittedName>
        <fullName evidence="3">Uncharacterized protein</fullName>
    </submittedName>
</protein>
<feature type="region of interest" description="Disordered" evidence="1">
    <location>
        <begin position="46"/>
        <end position="112"/>
    </location>
</feature>
<dbReference type="EMBL" id="ML002309">
    <property type="protein sequence ID" value="RKP38986.1"/>
    <property type="molecule type" value="Genomic_DNA"/>
</dbReference>